<dbReference type="PRINTS" id="PR00949">
    <property type="entry name" value="TYPE3IMAPROT"/>
</dbReference>
<keyword evidence="3" id="KW-0813">Transport</keyword>
<accession>A0A1I5AVW2</accession>
<comment type="similarity">
    <text evidence="2">Belongs to the FHIPEP (flagella/HR/invasion proteins export pore) family.</text>
</comment>
<evidence type="ECO:0000256" key="5">
    <source>
        <dbReference type="ARBA" id="ARBA00022519"/>
    </source>
</evidence>
<dbReference type="Gene3D" id="3.40.5.40">
    <property type="entry name" value="FHIPEP family, domain 2"/>
    <property type="match status" value="1"/>
</dbReference>
<feature type="transmembrane region" description="Helical" evidence="10">
    <location>
        <begin position="229"/>
        <end position="256"/>
    </location>
</feature>
<evidence type="ECO:0000256" key="10">
    <source>
        <dbReference type="SAM" id="Phobius"/>
    </source>
</evidence>
<keyword evidence="5" id="KW-0997">Cell inner membrane</keyword>
<dbReference type="PROSITE" id="PS00994">
    <property type="entry name" value="FHIPEP"/>
    <property type="match status" value="1"/>
</dbReference>
<reference evidence="12" key="1">
    <citation type="submission" date="2016-10" db="EMBL/GenBank/DDBJ databases">
        <authorList>
            <person name="Varghese N."/>
            <person name="Submissions S."/>
        </authorList>
    </citation>
    <scope>NUCLEOTIDE SEQUENCE [LARGE SCALE GENOMIC DNA]</scope>
    <source>
        <strain evidence="12">N6PO6</strain>
    </source>
</reference>
<dbReference type="Gene3D" id="1.10.8.540">
    <property type="entry name" value="FHIPEP family, domain 3"/>
    <property type="match status" value="1"/>
</dbReference>
<name>A0A1I5AVW2_9GAMM</name>
<dbReference type="Proteomes" id="UP000242222">
    <property type="component" value="Unassembled WGS sequence"/>
</dbReference>
<keyword evidence="8 10" id="KW-0472">Membrane</keyword>
<dbReference type="Pfam" id="PF00771">
    <property type="entry name" value="FHIPEP"/>
    <property type="match status" value="1"/>
</dbReference>
<feature type="transmembrane region" description="Helical" evidence="10">
    <location>
        <begin position="276"/>
        <end position="292"/>
    </location>
</feature>
<feature type="transmembrane region" description="Helical" evidence="10">
    <location>
        <begin position="15"/>
        <end position="33"/>
    </location>
</feature>
<dbReference type="PIRSF" id="PIRSF005419">
    <property type="entry name" value="FlhA"/>
    <property type="match status" value="1"/>
</dbReference>
<dbReference type="PANTHER" id="PTHR30161">
    <property type="entry name" value="FLAGELLAR EXPORT PROTEIN, MEMBRANE FLHA SUBUNIT-RELATED"/>
    <property type="match status" value="1"/>
</dbReference>
<evidence type="ECO:0000256" key="3">
    <source>
        <dbReference type="ARBA" id="ARBA00022448"/>
    </source>
</evidence>
<feature type="compositionally biased region" description="Basic and acidic residues" evidence="9">
    <location>
        <begin position="324"/>
        <end position="340"/>
    </location>
</feature>
<evidence type="ECO:0000256" key="9">
    <source>
        <dbReference type="SAM" id="MobiDB-lite"/>
    </source>
</evidence>
<evidence type="ECO:0000256" key="1">
    <source>
        <dbReference type="ARBA" id="ARBA00004429"/>
    </source>
</evidence>
<evidence type="ECO:0000313" key="12">
    <source>
        <dbReference type="Proteomes" id="UP000242222"/>
    </source>
</evidence>
<dbReference type="GO" id="GO:0005886">
    <property type="term" value="C:plasma membrane"/>
    <property type="evidence" value="ECO:0007669"/>
    <property type="project" value="UniProtKB-SubCell"/>
</dbReference>
<evidence type="ECO:0000256" key="6">
    <source>
        <dbReference type="ARBA" id="ARBA00022692"/>
    </source>
</evidence>
<dbReference type="InterPro" id="IPR042193">
    <property type="entry name" value="FHIPEP_3"/>
</dbReference>
<evidence type="ECO:0000256" key="2">
    <source>
        <dbReference type="ARBA" id="ARBA00008835"/>
    </source>
</evidence>
<feature type="transmembrane region" description="Helical" evidence="10">
    <location>
        <begin position="70"/>
        <end position="90"/>
    </location>
</feature>
<dbReference type="GO" id="GO:0009306">
    <property type="term" value="P:protein secretion"/>
    <property type="evidence" value="ECO:0007669"/>
    <property type="project" value="InterPro"/>
</dbReference>
<evidence type="ECO:0000256" key="8">
    <source>
        <dbReference type="ARBA" id="ARBA00023136"/>
    </source>
</evidence>
<dbReference type="NCBIfam" id="NF011865">
    <property type="entry name" value="PRK15337.1"/>
    <property type="match status" value="1"/>
</dbReference>
<dbReference type="Gene3D" id="3.40.30.60">
    <property type="entry name" value="FHIPEP family, domain 1"/>
    <property type="match status" value="1"/>
</dbReference>
<keyword evidence="6 10" id="KW-0812">Transmembrane</keyword>
<dbReference type="RefSeq" id="WP_092879513.1">
    <property type="nucleotide sequence ID" value="NZ_FOVC01000013.1"/>
</dbReference>
<dbReference type="OrthoDB" id="9759185at2"/>
<feature type="transmembrane region" description="Helical" evidence="10">
    <location>
        <begin position="102"/>
        <end position="128"/>
    </location>
</feature>
<dbReference type="EMBL" id="FOVC01000013">
    <property type="protein sequence ID" value="SFN66359.1"/>
    <property type="molecule type" value="Genomic_DNA"/>
</dbReference>
<dbReference type="InterPro" id="IPR006302">
    <property type="entry name" value="T3SS_HrcV"/>
</dbReference>
<dbReference type="InterPro" id="IPR042196">
    <property type="entry name" value="FHIPEP_4"/>
</dbReference>
<feature type="transmembrane region" description="Helical" evidence="10">
    <location>
        <begin position="39"/>
        <end position="58"/>
    </location>
</feature>
<dbReference type="InterPro" id="IPR042194">
    <property type="entry name" value="FHIPEP_1"/>
</dbReference>
<keyword evidence="7 10" id="KW-1133">Transmembrane helix</keyword>
<dbReference type="PANTHER" id="PTHR30161:SF2">
    <property type="entry name" value="INVASION PROTEIN INVA"/>
    <property type="match status" value="1"/>
</dbReference>
<evidence type="ECO:0000313" key="11">
    <source>
        <dbReference type="EMBL" id="SFN66359.1"/>
    </source>
</evidence>
<feature type="transmembrane region" description="Helical" evidence="10">
    <location>
        <begin position="197"/>
        <end position="217"/>
    </location>
</feature>
<organism evidence="11 12">
    <name type="scientific">Izhakiella capsodis</name>
    <dbReference type="NCBI Taxonomy" id="1367852"/>
    <lineage>
        <taxon>Bacteria</taxon>
        <taxon>Pseudomonadati</taxon>
        <taxon>Pseudomonadota</taxon>
        <taxon>Gammaproteobacteria</taxon>
        <taxon>Enterobacterales</taxon>
        <taxon>Erwiniaceae</taxon>
        <taxon>Izhakiella</taxon>
    </lineage>
</organism>
<dbReference type="Gene3D" id="3.40.50.12790">
    <property type="entry name" value="FHIPEP family, domain 4"/>
    <property type="match status" value="1"/>
</dbReference>
<dbReference type="NCBIfam" id="TIGR01399">
    <property type="entry name" value="hrcV"/>
    <property type="match status" value="1"/>
</dbReference>
<feature type="region of interest" description="Disordered" evidence="9">
    <location>
        <begin position="324"/>
        <end position="347"/>
    </location>
</feature>
<evidence type="ECO:0000256" key="7">
    <source>
        <dbReference type="ARBA" id="ARBA00022989"/>
    </source>
</evidence>
<evidence type="ECO:0000256" key="4">
    <source>
        <dbReference type="ARBA" id="ARBA00022475"/>
    </source>
</evidence>
<gene>
    <name evidence="11" type="ORF">SAMN05216516_11341</name>
</gene>
<sequence>MINELALQIRKRPELIILCIMIMVVVMLIIPLPTYVVDFLIGLNLTMALLIFLGSFYISRVLDFSTFPSILLITTVFRLAISISTSRLVLTNADAGEIISSFGKFVISGNIVVGFVIFFIVTIVQFIVITKGSERIAEVAARFSLDAMPGKQMSIDADLKAGVIDEKELRKRRSDLEAESQLYGALDGAMKFIKGDAIAGIIIIFVNLIGGISIGVFQHGMDVSQAMSVFTILTIGDALVAQIPALLISISGGLIVTRVNNSENRNLGAKILQDMFSNKFILLITAVLAIAMGLLPGFPLPVFVLLAAILLGIFVHDKMKQKKESDSESIPRGDDGKEQPTPKSKPVMIDGEYIPETIPLIITAWQGYESYFNKNNLCSLLKRNFFIEYGVRLPDILMNYDPQMERGKLNIAINEIKVASYDVLPGMCKILMRGDELQNIDDSVQKIDAAHGVTYWIPEERSEIAHDLGYFSRPAIDEFYFCFSTLLVHNICEFFGIQESKTLLDDLERKYPELLKECFRNNTVQRITEVFQRLLQERISIRNMRLILEALVQWAPKEKDPIMLVEHVRGVLSRYISNRFSSNGLIRTLVMSHEMEELIRSGVRQTSNGTFINISPPETEDILKSLENCIKKNGVNARDIILMVSLDIRRFVKKIIEVSYPEMEVLSYGDISSGVSVDVIASL</sequence>
<dbReference type="InterPro" id="IPR001712">
    <property type="entry name" value="T3SS_FHIPEP"/>
</dbReference>
<comment type="subcellular location">
    <subcellularLocation>
        <location evidence="1">Cell inner membrane</location>
        <topology evidence="1">Multi-pass membrane protein</topology>
    </subcellularLocation>
</comment>
<keyword evidence="4" id="KW-1003">Cell membrane</keyword>
<dbReference type="AlphaFoldDB" id="A0A1I5AVW2"/>
<dbReference type="STRING" id="1367852.SAMN05216516_11341"/>
<dbReference type="InterPro" id="IPR025505">
    <property type="entry name" value="FHIPEP_CS"/>
</dbReference>
<proteinExistence type="inferred from homology"/>
<keyword evidence="12" id="KW-1185">Reference proteome</keyword>
<protein>
    <submittedName>
        <fullName evidence="11">Type III secretion protein V</fullName>
    </submittedName>
</protein>